<keyword evidence="1" id="KW-1133">Transmembrane helix</keyword>
<dbReference type="NCBIfam" id="TIGR02532">
    <property type="entry name" value="IV_pilin_GFxxxE"/>
    <property type="match status" value="1"/>
</dbReference>
<accession>A0A2M7RKK4</accession>
<organism evidence="2 3">
    <name type="scientific">Candidatus Kerfeldbacteria bacterium CG_4_10_14_0_8_um_filter_42_10</name>
    <dbReference type="NCBI Taxonomy" id="2014248"/>
    <lineage>
        <taxon>Bacteria</taxon>
        <taxon>Candidatus Kerfeldiibacteriota</taxon>
    </lineage>
</organism>
<dbReference type="EMBL" id="PFMD01000002">
    <property type="protein sequence ID" value="PIY97293.1"/>
    <property type="molecule type" value="Genomic_DNA"/>
</dbReference>
<feature type="transmembrane region" description="Helical" evidence="1">
    <location>
        <begin position="12"/>
        <end position="34"/>
    </location>
</feature>
<dbReference type="InterPro" id="IPR045584">
    <property type="entry name" value="Pilin-like"/>
</dbReference>
<dbReference type="InterPro" id="IPR012902">
    <property type="entry name" value="N_methyl_site"/>
</dbReference>
<keyword evidence="1" id="KW-0472">Membrane</keyword>
<evidence type="ECO:0000313" key="3">
    <source>
        <dbReference type="Proteomes" id="UP000230779"/>
    </source>
</evidence>
<evidence type="ECO:0008006" key="4">
    <source>
        <dbReference type="Google" id="ProtNLM"/>
    </source>
</evidence>
<reference evidence="2 3" key="1">
    <citation type="submission" date="2017-09" db="EMBL/GenBank/DDBJ databases">
        <title>Depth-based differentiation of microbial function through sediment-hosted aquifers and enrichment of novel symbionts in the deep terrestrial subsurface.</title>
        <authorList>
            <person name="Probst A.J."/>
            <person name="Ladd B."/>
            <person name="Jarett J.K."/>
            <person name="Geller-Mcgrath D.E."/>
            <person name="Sieber C.M."/>
            <person name="Emerson J.B."/>
            <person name="Anantharaman K."/>
            <person name="Thomas B.C."/>
            <person name="Malmstrom R."/>
            <person name="Stieglmeier M."/>
            <person name="Klingl A."/>
            <person name="Woyke T."/>
            <person name="Ryan C.M."/>
            <person name="Banfield J.F."/>
        </authorList>
    </citation>
    <scope>NUCLEOTIDE SEQUENCE [LARGE SCALE GENOMIC DNA]</scope>
    <source>
        <strain evidence="2">CG_4_10_14_0_8_um_filter_42_10</strain>
    </source>
</reference>
<evidence type="ECO:0000256" key="1">
    <source>
        <dbReference type="SAM" id="Phobius"/>
    </source>
</evidence>
<dbReference type="AlphaFoldDB" id="A0A2M7RKK4"/>
<dbReference type="PROSITE" id="PS00409">
    <property type="entry name" value="PROKAR_NTER_METHYL"/>
    <property type="match status" value="1"/>
</dbReference>
<keyword evidence="1" id="KW-0812">Transmembrane</keyword>
<dbReference type="Proteomes" id="UP000230779">
    <property type="component" value="Unassembled WGS sequence"/>
</dbReference>
<dbReference type="Pfam" id="PF07963">
    <property type="entry name" value="N_methyl"/>
    <property type="match status" value="1"/>
</dbReference>
<comment type="caution">
    <text evidence="2">The sequence shown here is derived from an EMBL/GenBank/DDBJ whole genome shotgun (WGS) entry which is preliminary data.</text>
</comment>
<sequence length="202" mass="22720">MNTPNHKSGFTLIEMIIVMGILGIIGGIVYQFVVQGNRMFMQSRDQALAQDTLRKVMDSLAKELREAQNADNGSYLIEAAQAQSIVFYADIDNDDHRERIRYFLESTSLKKGVIEPTVNPVTYPTGSEAISVIVTNVRNQDAIFSYFDENYTGTEEPLDYPINLNEVTLVHMNFIVDIDPNLPPSPLSIETSVMIRNLKTNL</sequence>
<gene>
    <name evidence="2" type="ORF">COY66_00140</name>
</gene>
<protein>
    <recommendedName>
        <fullName evidence="4">Type II secretion system protein J</fullName>
    </recommendedName>
</protein>
<evidence type="ECO:0000313" key="2">
    <source>
        <dbReference type="EMBL" id="PIY97293.1"/>
    </source>
</evidence>
<proteinExistence type="predicted"/>
<name>A0A2M7RKK4_9BACT</name>
<dbReference type="SUPFAM" id="SSF54523">
    <property type="entry name" value="Pili subunits"/>
    <property type="match status" value="1"/>
</dbReference>